<feature type="domain" description="HTH arsR-type" evidence="4">
    <location>
        <begin position="1"/>
        <end position="104"/>
    </location>
</feature>
<dbReference type="RefSeq" id="WP_072929427.1">
    <property type="nucleotide sequence ID" value="NZ_JAWJZE010000006.1"/>
</dbReference>
<name>A0A2N5ENH9_9GAMM</name>
<dbReference type="PANTHER" id="PTHR33154:SF33">
    <property type="entry name" value="TRANSCRIPTIONAL REPRESSOR SDPR"/>
    <property type="match status" value="1"/>
</dbReference>
<dbReference type="InterPro" id="IPR036388">
    <property type="entry name" value="WH-like_DNA-bd_sf"/>
</dbReference>
<dbReference type="InterPro" id="IPR036390">
    <property type="entry name" value="WH_DNA-bd_sf"/>
</dbReference>
<evidence type="ECO:0000313" key="6">
    <source>
        <dbReference type="Proteomes" id="UP000234626"/>
    </source>
</evidence>
<dbReference type="EMBL" id="PJZK01000008">
    <property type="protein sequence ID" value="PLR50243.1"/>
    <property type="molecule type" value="Genomic_DNA"/>
</dbReference>
<evidence type="ECO:0000256" key="2">
    <source>
        <dbReference type="ARBA" id="ARBA00023125"/>
    </source>
</evidence>
<evidence type="ECO:0000256" key="3">
    <source>
        <dbReference type="ARBA" id="ARBA00023163"/>
    </source>
</evidence>
<dbReference type="Gene3D" id="1.10.10.10">
    <property type="entry name" value="Winged helix-like DNA-binding domain superfamily/Winged helix DNA-binding domain"/>
    <property type="match status" value="1"/>
</dbReference>
<dbReference type="InterPro" id="IPR001845">
    <property type="entry name" value="HTH_ArsR_DNA-bd_dom"/>
</dbReference>
<dbReference type="GO" id="GO:0003677">
    <property type="term" value="F:DNA binding"/>
    <property type="evidence" value="ECO:0007669"/>
    <property type="project" value="UniProtKB-KW"/>
</dbReference>
<dbReference type="SMART" id="SM00418">
    <property type="entry name" value="HTH_ARSR"/>
    <property type="match status" value="1"/>
</dbReference>
<dbReference type="AlphaFoldDB" id="A0A2N5ENH9"/>
<sequence>MSPENAIKLLSNPTRVAVLKWLRAPDEAFAGYSQLYPFEQYGVCASLIQDKAGLSQPATSLCLKALHDAGLLEASKVGKWTYYRRRDQAVREMNETILQSLQEL</sequence>
<keyword evidence="2" id="KW-0238">DNA-binding</keyword>
<evidence type="ECO:0000259" key="4">
    <source>
        <dbReference type="PROSITE" id="PS50987"/>
    </source>
</evidence>
<dbReference type="InterPro" id="IPR051081">
    <property type="entry name" value="HTH_MetalResp_TranReg"/>
</dbReference>
<gene>
    <name evidence="5" type="ORF">CYR34_10115</name>
</gene>
<dbReference type="Proteomes" id="UP000234626">
    <property type="component" value="Unassembled WGS sequence"/>
</dbReference>
<dbReference type="InterPro" id="IPR011991">
    <property type="entry name" value="ArsR-like_HTH"/>
</dbReference>
<dbReference type="GO" id="GO:0003700">
    <property type="term" value="F:DNA-binding transcription factor activity"/>
    <property type="evidence" value="ECO:0007669"/>
    <property type="project" value="InterPro"/>
</dbReference>
<protein>
    <submittedName>
        <fullName evidence="5">Transcriptional regulator</fullName>
    </submittedName>
</protein>
<keyword evidence="3" id="KW-0804">Transcription</keyword>
<reference evidence="5 6" key="1">
    <citation type="submission" date="2017-12" db="EMBL/GenBank/DDBJ databases">
        <title>Characterization of six clinical isolates of Enterochimera gen. nov., a novel genus of the Yersiniaciae family and the three species Enterochimera arupensis sp. nov., Enterochimera coloradensis sp. nov, and Enterochimera californica sp. nov.</title>
        <authorList>
            <person name="Rossi A."/>
            <person name="Fisher M."/>
        </authorList>
    </citation>
    <scope>NUCLEOTIDE SEQUENCE [LARGE SCALE GENOMIC DNA]</scope>
    <source>
        <strain evidence="5 6">2016Iso1</strain>
    </source>
</reference>
<evidence type="ECO:0000313" key="5">
    <source>
        <dbReference type="EMBL" id="PLR50243.1"/>
    </source>
</evidence>
<dbReference type="PANTHER" id="PTHR33154">
    <property type="entry name" value="TRANSCRIPTIONAL REGULATOR, ARSR FAMILY"/>
    <property type="match status" value="1"/>
</dbReference>
<keyword evidence="6" id="KW-1185">Reference proteome</keyword>
<dbReference type="PROSITE" id="PS50987">
    <property type="entry name" value="HTH_ARSR_2"/>
    <property type="match status" value="1"/>
</dbReference>
<proteinExistence type="predicted"/>
<dbReference type="SUPFAM" id="SSF46785">
    <property type="entry name" value="Winged helix' DNA-binding domain"/>
    <property type="match status" value="1"/>
</dbReference>
<comment type="caution">
    <text evidence="5">The sequence shown here is derived from an EMBL/GenBank/DDBJ whole genome shotgun (WGS) entry which is preliminary data.</text>
</comment>
<keyword evidence="1" id="KW-0805">Transcription regulation</keyword>
<dbReference type="CDD" id="cd00090">
    <property type="entry name" value="HTH_ARSR"/>
    <property type="match status" value="1"/>
</dbReference>
<dbReference type="OrthoDB" id="9790747at2"/>
<accession>A0A2N5ENH9</accession>
<organism evidence="5 6">
    <name type="scientific">Chimaeribacter arupi</name>
    <dbReference type="NCBI Taxonomy" id="2060066"/>
    <lineage>
        <taxon>Bacteria</taxon>
        <taxon>Pseudomonadati</taxon>
        <taxon>Pseudomonadota</taxon>
        <taxon>Gammaproteobacteria</taxon>
        <taxon>Enterobacterales</taxon>
        <taxon>Yersiniaceae</taxon>
        <taxon>Chimaeribacter</taxon>
    </lineage>
</organism>
<evidence type="ECO:0000256" key="1">
    <source>
        <dbReference type="ARBA" id="ARBA00023015"/>
    </source>
</evidence>